<dbReference type="InterPro" id="IPR027867">
    <property type="entry name" value="SPATA48"/>
</dbReference>
<protein>
    <submittedName>
        <fullName evidence="1">Uncharacterized protein</fullName>
    </submittedName>
</protein>
<name>A0A5E4D617_MARMO</name>
<sequence>MNMPFVKGFEDRHDYGRFEKKYYPLFPLRDDVPLVDPCSGFVSPGGDADLKPGIGRTIPNLADFSDVKPQHRIPRPDPEFPTTIKRQTILFEELQQSRRWNS</sequence>
<evidence type="ECO:0000313" key="1">
    <source>
        <dbReference type="EMBL" id="VTJ88601.1"/>
    </source>
</evidence>
<reference evidence="1" key="1">
    <citation type="submission" date="2019-04" db="EMBL/GenBank/DDBJ databases">
        <authorList>
            <person name="Alioto T."/>
            <person name="Alioto T."/>
        </authorList>
    </citation>
    <scope>NUCLEOTIDE SEQUENCE [LARGE SCALE GENOMIC DNA]</scope>
</reference>
<keyword evidence="2" id="KW-1185">Reference proteome</keyword>
<proteinExistence type="predicted"/>
<evidence type="ECO:0000313" key="2">
    <source>
        <dbReference type="Proteomes" id="UP000335636"/>
    </source>
</evidence>
<dbReference type="PANTHER" id="PTHR34759">
    <property type="entry name" value="SPERMATOGENESIS-ASSOCIATED PROTEIN 48"/>
    <property type="match status" value="1"/>
</dbReference>
<dbReference type="EMBL" id="CABDUW010003029">
    <property type="protein sequence ID" value="VTJ88601.1"/>
    <property type="molecule type" value="Genomic_DNA"/>
</dbReference>
<feature type="non-terminal residue" evidence="1">
    <location>
        <position position="102"/>
    </location>
</feature>
<comment type="caution">
    <text evidence="1">The sequence shown here is derived from an EMBL/GenBank/DDBJ whole genome shotgun (WGS) entry which is preliminary data.</text>
</comment>
<organism evidence="1 2">
    <name type="scientific">Marmota monax</name>
    <name type="common">Woodchuck</name>
    <dbReference type="NCBI Taxonomy" id="9995"/>
    <lineage>
        <taxon>Eukaryota</taxon>
        <taxon>Metazoa</taxon>
        <taxon>Chordata</taxon>
        <taxon>Craniata</taxon>
        <taxon>Vertebrata</taxon>
        <taxon>Euteleostomi</taxon>
        <taxon>Mammalia</taxon>
        <taxon>Eutheria</taxon>
        <taxon>Euarchontoglires</taxon>
        <taxon>Glires</taxon>
        <taxon>Rodentia</taxon>
        <taxon>Sciuromorpha</taxon>
        <taxon>Sciuridae</taxon>
        <taxon>Xerinae</taxon>
        <taxon>Marmotini</taxon>
        <taxon>Marmota</taxon>
    </lineage>
</organism>
<accession>A0A5E4D617</accession>
<dbReference type="PANTHER" id="PTHR34759:SF1">
    <property type="entry name" value="SPERMATOGENESIS-ASSOCIATED PROTEIN 48"/>
    <property type="match status" value="1"/>
</dbReference>
<dbReference type="AlphaFoldDB" id="A0A5E4D617"/>
<dbReference type="GO" id="GO:0007283">
    <property type="term" value="P:spermatogenesis"/>
    <property type="evidence" value="ECO:0007669"/>
    <property type="project" value="TreeGrafter"/>
</dbReference>
<dbReference type="Proteomes" id="UP000335636">
    <property type="component" value="Unassembled WGS sequence"/>
</dbReference>
<gene>
    <name evidence="1" type="ORF">MONAX_5E005962</name>
</gene>